<dbReference type="InterPro" id="IPR000719">
    <property type="entry name" value="Prot_kinase_dom"/>
</dbReference>
<dbReference type="GO" id="GO:0004674">
    <property type="term" value="F:protein serine/threonine kinase activity"/>
    <property type="evidence" value="ECO:0007669"/>
    <property type="project" value="InterPro"/>
</dbReference>
<dbReference type="GO" id="GO:0000407">
    <property type="term" value="C:phagophore assembly site"/>
    <property type="evidence" value="ECO:0007669"/>
    <property type="project" value="TreeGrafter"/>
</dbReference>
<evidence type="ECO:0000256" key="1">
    <source>
        <dbReference type="ARBA" id="ARBA00022679"/>
    </source>
</evidence>
<dbReference type="InterPro" id="IPR045269">
    <property type="entry name" value="Atg1-like"/>
</dbReference>
<dbReference type="GO" id="GO:0005829">
    <property type="term" value="C:cytosol"/>
    <property type="evidence" value="ECO:0007669"/>
    <property type="project" value="TreeGrafter"/>
</dbReference>
<comment type="caution">
    <text evidence="6">The sequence shown here is derived from an EMBL/GenBank/DDBJ whole genome shotgun (WGS) entry which is preliminary data.</text>
</comment>
<keyword evidence="2" id="KW-0547">Nucleotide-binding</keyword>
<dbReference type="GO" id="GO:0005524">
    <property type="term" value="F:ATP binding"/>
    <property type="evidence" value="ECO:0007669"/>
    <property type="project" value="UniProtKB-KW"/>
</dbReference>
<dbReference type="EMBL" id="JAGGNH010000001">
    <property type="protein sequence ID" value="KAJ0986383.1"/>
    <property type="molecule type" value="Genomic_DNA"/>
</dbReference>
<keyword evidence="4" id="KW-0067">ATP-binding</keyword>
<dbReference type="Gene3D" id="1.10.510.10">
    <property type="entry name" value="Transferase(Phosphotransferase) domain 1"/>
    <property type="match status" value="1"/>
</dbReference>
<name>A0A9D5D783_9LILI</name>
<evidence type="ECO:0000313" key="7">
    <source>
        <dbReference type="Proteomes" id="UP001085076"/>
    </source>
</evidence>
<dbReference type="PANTHER" id="PTHR24348">
    <property type="entry name" value="SERINE/THREONINE-PROTEIN KINASE UNC-51-RELATED"/>
    <property type="match status" value="1"/>
</dbReference>
<protein>
    <recommendedName>
        <fullName evidence="5">Protein kinase domain-containing protein</fullName>
    </recommendedName>
</protein>
<keyword evidence="1" id="KW-0808">Transferase</keyword>
<dbReference type="PANTHER" id="PTHR24348:SF22">
    <property type="entry name" value="NON-SPECIFIC SERINE_THREONINE PROTEIN KINASE"/>
    <property type="match status" value="1"/>
</dbReference>
<reference evidence="6" key="2">
    <citation type="journal article" date="2022" name="Hortic Res">
        <title>The genome of Dioscorea zingiberensis sheds light on the biosynthesis, origin and evolution of the medicinally important diosgenin saponins.</title>
        <authorList>
            <person name="Li Y."/>
            <person name="Tan C."/>
            <person name="Li Z."/>
            <person name="Guo J."/>
            <person name="Li S."/>
            <person name="Chen X."/>
            <person name="Wang C."/>
            <person name="Dai X."/>
            <person name="Yang H."/>
            <person name="Song W."/>
            <person name="Hou L."/>
            <person name="Xu J."/>
            <person name="Tong Z."/>
            <person name="Xu A."/>
            <person name="Yuan X."/>
            <person name="Wang W."/>
            <person name="Yang Q."/>
            <person name="Chen L."/>
            <person name="Sun Z."/>
            <person name="Wang K."/>
            <person name="Pan B."/>
            <person name="Chen J."/>
            <person name="Bao Y."/>
            <person name="Liu F."/>
            <person name="Qi X."/>
            <person name="Gang D.R."/>
            <person name="Wen J."/>
            <person name="Li J."/>
        </authorList>
    </citation>
    <scope>NUCLEOTIDE SEQUENCE</scope>
    <source>
        <strain evidence="6">Dzin_1.0</strain>
    </source>
</reference>
<evidence type="ECO:0000256" key="2">
    <source>
        <dbReference type="ARBA" id="ARBA00022741"/>
    </source>
</evidence>
<keyword evidence="7" id="KW-1185">Reference proteome</keyword>
<dbReference type="SUPFAM" id="SSF56112">
    <property type="entry name" value="Protein kinase-like (PK-like)"/>
    <property type="match status" value="1"/>
</dbReference>
<dbReference type="OrthoDB" id="346907at2759"/>
<keyword evidence="3" id="KW-0418">Kinase</keyword>
<evidence type="ECO:0000256" key="4">
    <source>
        <dbReference type="ARBA" id="ARBA00022840"/>
    </source>
</evidence>
<dbReference type="PROSITE" id="PS50011">
    <property type="entry name" value="PROTEIN_KINASE_DOM"/>
    <property type="match status" value="1"/>
</dbReference>
<dbReference type="GO" id="GO:0005776">
    <property type="term" value="C:autophagosome"/>
    <property type="evidence" value="ECO:0007669"/>
    <property type="project" value="TreeGrafter"/>
</dbReference>
<dbReference type="GO" id="GO:0010506">
    <property type="term" value="P:regulation of autophagy"/>
    <property type="evidence" value="ECO:0007669"/>
    <property type="project" value="InterPro"/>
</dbReference>
<accession>A0A9D5D783</accession>
<dbReference type="GO" id="GO:0016020">
    <property type="term" value="C:membrane"/>
    <property type="evidence" value="ECO:0007669"/>
    <property type="project" value="TreeGrafter"/>
</dbReference>
<dbReference type="Proteomes" id="UP001085076">
    <property type="component" value="Miscellaneous, Linkage group lg01"/>
</dbReference>
<dbReference type="AlphaFoldDB" id="A0A9D5D783"/>
<evidence type="ECO:0000256" key="3">
    <source>
        <dbReference type="ARBA" id="ARBA00022777"/>
    </source>
</evidence>
<dbReference type="GO" id="GO:0000045">
    <property type="term" value="P:autophagosome assembly"/>
    <property type="evidence" value="ECO:0007669"/>
    <property type="project" value="TreeGrafter"/>
</dbReference>
<organism evidence="6 7">
    <name type="scientific">Dioscorea zingiberensis</name>
    <dbReference type="NCBI Taxonomy" id="325984"/>
    <lineage>
        <taxon>Eukaryota</taxon>
        <taxon>Viridiplantae</taxon>
        <taxon>Streptophyta</taxon>
        <taxon>Embryophyta</taxon>
        <taxon>Tracheophyta</taxon>
        <taxon>Spermatophyta</taxon>
        <taxon>Magnoliopsida</taxon>
        <taxon>Liliopsida</taxon>
        <taxon>Dioscoreales</taxon>
        <taxon>Dioscoreaceae</taxon>
        <taxon>Dioscorea</taxon>
    </lineage>
</organism>
<evidence type="ECO:0000313" key="6">
    <source>
        <dbReference type="EMBL" id="KAJ0986383.1"/>
    </source>
</evidence>
<dbReference type="Pfam" id="PF00069">
    <property type="entry name" value="Pkinase"/>
    <property type="match status" value="1"/>
</dbReference>
<dbReference type="InterPro" id="IPR011009">
    <property type="entry name" value="Kinase-like_dom_sf"/>
</dbReference>
<sequence>MAELGGRVICDYMLGPKIASGSFAVVWRGRLRHTRMEVAVKEIDKQQLSPKVHDSLLKEIAILRHGSHANIVRFHHAILTEERIYLVLEYCDGGDLAAHIQRSVARHFMRIFFCQICGASVAFDFERLVLDCGAGLAVGMYSGLTYGLKEAHGSHDWNVEFL</sequence>
<reference evidence="6" key="1">
    <citation type="submission" date="2021-03" db="EMBL/GenBank/DDBJ databases">
        <authorList>
            <person name="Li Z."/>
            <person name="Yang C."/>
        </authorList>
    </citation>
    <scope>NUCLEOTIDE SEQUENCE</scope>
    <source>
        <strain evidence="6">Dzin_1.0</strain>
        <tissue evidence="6">Leaf</tissue>
    </source>
</reference>
<gene>
    <name evidence="6" type="ORF">J5N97_004739</name>
</gene>
<feature type="domain" description="Protein kinase" evidence="5">
    <location>
        <begin position="12"/>
        <end position="162"/>
    </location>
</feature>
<proteinExistence type="predicted"/>
<evidence type="ECO:0000259" key="5">
    <source>
        <dbReference type="PROSITE" id="PS50011"/>
    </source>
</evidence>
<dbReference type="FunFam" id="3.30.200.20:FF:000042">
    <property type="entry name" value="Aurora kinase A"/>
    <property type="match status" value="1"/>
</dbReference>